<dbReference type="AlphaFoldDB" id="A0A484P370"/>
<dbReference type="Pfam" id="PF13598">
    <property type="entry name" value="DUF4139"/>
    <property type="match status" value="1"/>
</dbReference>
<protein>
    <recommendedName>
        <fullName evidence="3">DUF4139 domain-containing protein</fullName>
    </recommendedName>
</protein>
<dbReference type="InterPro" id="IPR037291">
    <property type="entry name" value="DUF4139"/>
</dbReference>
<reference evidence="4" key="1">
    <citation type="submission" date="2019-03" db="EMBL/GenBank/DDBJ databases">
        <authorList>
            <person name="Danneels B."/>
        </authorList>
    </citation>
    <scope>NUCLEOTIDE SEQUENCE</scope>
</reference>
<evidence type="ECO:0000313" key="4">
    <source>
        <dbReference type="EMBL" id="VFR20358.1"/>
    </source>
</evidence>
<dbReference type="EMBL" id="CAADIB010000003">
    <property type="protein sequence ID" value="VFR20358.1"/>
    <property type="molecule type" value="Genomic_DNA"/>
</dbReference>
<evidence type="ECO:0000259" key="3">
    <source>
        <dbReference type="Pfam" id="PF13598"/>
    </source>
</evidence>
<evidence type="ECO:0000256" key="2">
    <source>
        <dbReference type="SAM" id="MobiDB-lite"/>
    </source>
</evidence>
<feature type="coiled-coil region" evidence="1">
    <location>
        <begin position="595"/>
        <end position="677"/>
    </location>
</feature>
<keyword evidence="1" id="KW-0175">Coiled coil</keyword>
<gene>
    <name evidence="5" type="ORF">ANDO1_1791</name>
    <name evidence="4" type="ORF">ANDO2_1698</name>
</gene>
<accession>A0A484P370</accession>
<evidence type="ECO:0000256" key="1">
    <source>
        <dbReference type="SAM" id="Coils"/>
    </source>
</evidence>
<dbReference type="EMBL" id="CAADHZ010000027">
    <property type="protein sequence ID" value="VFR37413.1"/>
    <property type="molecule type" value="Genomic_DNA"/>
</dbReference>
<dbReference type="PANTHER" id="PTHR38075:SF1">
    <property type="entry name" value="DUF4139 DOMAIN-CONTAINING PROTEIN"/>
    <property type="match status" value="1"/>
</dbReference>
<dbReference type="PANTHER" id="PTHR38075">
    <property type="entry name" value="DUF4139 DOMAIN-CONTAINING PROTEIN"/>
    <property type="match status" value="1"/>
</dbReference>
<feature type="domain" description="DUF4139" evidence="3">
    <location>
        <begin position="227"/>
        <end position="517"/>
    </location>
</feature>
<proteinExistence type="predicted"/>
<feature type="region of interest" description="Disordered" evidence="2">
    <location>
        <begin position="329"/>
        <end position="355"/>
    </location>
</feature>
<evidence type="ECO:0000313" key="5">
    <source>
        <dbReference type="EMBL" id="VFR37413.1"/>
    </source>
</evidence>
<sequence length="681" mass="71387">MSTILRPSLRPLCRALALAALPGAMIWTVPATAQDQPEARIHAITLSSGGVAEVQRRVEWSAPGSLRIEVPLAQVDDVLKSLVVRDPKGTVGGMTLDGLSPVDETFGRLPFSQQDMASIAGLAAALQGVPASASSGGRTVQGRILGVAQADGGTAAEPRVEHILSMMSESGQVQSLRLGPDATLDIQDDTLRKRIADAARISGQARADGVRTISIALAGEGKRDVGISYVVAAPVWKASYRLVSGHEPGKARLQAWAVVENATAEDWQGVTLTLAAGASVLLAQRLHQRYWHARQDVPVAAGAAEAPPTDDYAEMMADAAGPGFQAMAEAAPPPAPAPAAMARAQGGMGRPAPAPAPVARAAATAAAQEGEISASYRLPLPVDLPAGKTLSVPFLDVALPAERLSVYRAGRASRHPVAAISLDNTSQGSLPAGLLTVYDARDGHVGDAQLSGLPAGESRLASFAEDRKVTITTNRERGEPITEVTLADGLLQVRRLSRESTTYTVQGAADAPRTVLIEHPRVSGWTFASPSLVGQTATHHRLKLSLKAGENGKIDTVAERPVSQRYALLDLDAPTLLSWSGRALDAAAAARLKTLAERRATVAQAEQRLAQAVQAVEQAEANQSRVRENLGAVAADSELGQRYARMLAQEEDRIAALQQAQAKANDAVEQAKRSLVEALKA</sequence>
<organism evidence="4">
    <name type="scientific">plant metagenome</name>
    <dbReference type="NCBI Taxonomy" id="1297885"/>
    <lineage>
        <taxon>unclassified sequences</taxon>
        <taxon>metagenomes</taxon>
        <taxon>organismal metagenomes</taxon>
    </lineage>
</organism>
<name>A0A484P370_9ZZZZ</name>